<dbReference type="PANTHER" id="PTHR22870:SF408">
    <property type="entry name" value="OS09G0560450 PROTEIN"/>
    <property type="match status" value="1"/>
</dbReference>
<feature type="region of interest" description="Disordered" evidence="3">
    <location>
        <begin position="180"/>
        <end position="199"/>
    </location>
</feature>
<accession>A0A9W8G5E9</accession>
<sequence>MRPLSCKRLLHCRTFQPFGRLHRAVQVRAGSSIVTAWGAYVGQFASPSQKPAEIDSGAYPLEKYACAAPTRLSLEKMFGFNLADAGFDVTAVGAGVRHAIVSFCSPNKDGYTSVLAGIGLNRCHQLGARGSTSPVVTRIAGKVNQIACGREHSAFIVKGSDGTTKVMVCGNNSYGQLGIGSNEQQQQQQSLSGANRKRVDKPQLQAHVLQEISAMENILIAGEIPVKLQCGMDHTVILTSMGRVFTMGWGSDGQLGAGPKSTASFDRPVQVFGLGNIPITDIASSTDFTLALSTDNRLFYWGNAEYGQCMTGEKIDQVLVPIEVPFDGGRIAGIAAGGCHALVLTVDGRVNTCGYGALGLGSSTVSLLKTSVIQAIKDIVFIAASTDRCLAVDSRGYVYSWGLGNRAGRLGTGLAFGNVHVPQRLDIDPALVEPSLIALGNDIALMAKPINK</sequence>
<feature type="repeat" description="RCC1" evidence="2">
    <location>
        <begin position="396"/>
        <end position="450"/>
    </location>
</feature>
<dbReference type="EMBL" id="JANBTW010000047">
    <property type="protein sequence ID" value="KAJ2675498.1"/>
    <property type="molecule type" value="Genomic_DNA"/>
</dbReference>
<gene>
    <name evidence="4" type="ORF">GGI25_003915</name>
</gene>
<evidence type="ECO:0000313" key="4">
    <source>
        <dbReference type="EMBL" id="KAJ2675498.1"/>
    </source>
</evidence>
<dbReference type="PRINTS" id="PR00633">
    <property type="entry name" value="RCCNDNSATION"/>
</dbReference>
<dbReference type="InterPro" id="IPR051210">
    <property type="entry name" value="Ub_ligase/GEF_domain"/>
</dbReference>
<dbReference type="PROSITE" id="PS50012">
    <property type="entry name" value="RCC1_3"/>
    <property type="match status" value="3"/>
</dbReference>
<dbReference type="OrthoDB" id="5370059at2759"/>
<proteinExistence type="predicted"/>
<dbReference type="PROSITE" id="PS00626">
    <property type="entry name" value="RCC1_2"/>
    <property type="match status" value="1"/>
</dbReference>
<organism evidence="4 5">
    <name type="scientific">Coemansia spiralis</name>
    <dbReference type="NCBI Taxonomy" id="417178"/>
    <lineage>
        <taxon>Eukaryota</taxon>
        <taxon>Fungi</taxon>
        <taxon>Fungi incertae sedis</taxon>
        <taxon>Zoopagomycota</taxon>
        <taxon>Kickxellomycotina</taxon>
        <taxon>Kickxellomycetes</taxon>
        <taxon>Kickxellales</taxon>
        <taxon>Kickxellaceae</taxon>
        <taxon>Coemansia</taxon>
    </lineage>
</organism>
<reference evidence="4" key="1">
    <citation type="submission" date="2022-07" db="EMBL/GenBank/DDBJ databases">
        <title>Phylogenomic reconstructions and comparative analyses of Kickxellomycotina fungi.</title>
        <authorList>
            <person name="Reynolds N.K."/>
            <person name="Stajich J.E."/>
            <person name="Barry K."/>
            <person name="Grigoriev I.V."/>
            <person name="Crous P."/>
            <person name="Smith M.E."/>
        </authorList>
    </citation>
    <scope>NUCLEOTIDE SEQUENCE</scope>
    <source>
        <strain evidence="4">NRRL 3115</strain>
    </source>
</reference>
<dbReference type="Pfam" id="PF00415">
    <property type="entry name" value="RCC1"/>
    <property type="match status" value="2"/>
</dbReference>
<dbReference type="Pfam" id="PF13540">
    <property type="entry name" value="RCC1_2"/>
    <property type="match status" value="1"/>
</dbReference>
<feature type="repeat" description="RCC1" evidence="2">
    <location>
        <begin position="242"/>
        <end position="295"/>
    </location>
</feature>
<dbReference type="Proteomes" id="UP001151518">
    <property type="component" value="Unassembled WGS sequence"/>
</dbReference>
<evidence type="ECO:0000256" key="1">
    <source>
        <dbReference type="ARBA" id="ARBA00022737"/>
    </source>
</evidence>
<dbReference type="InterPro" id="IPR000408">
    <property type="entry name" value="Reg_chr_condens"/>
</dbReference>
<dbReference type="PANTHER" id="PTHR22870">
    <property type="entry name" value="REGULATOR OF CHROMOSOME CONDENSATION"/>
    <property type="match status" value="1"/>
</dbReference>
<dbReference type="Gene3D" id="2.130.10.30">
    <property type="entry name" value="Regulator of chromosome condensation 1/beta-lactamase-inhibitor protein II"/>
    <property type="match status" value="2"/>
</dbReference>
<keyword evidence="1" id="KW-0677">Repeat</keyword>
<comment type="caution">
    <text evidence="4">The sequence shown here is derived from an EMBL/GenBank/DDBJ whole genome shotgun (WGS) entry which is preliminary data.</text>
</comment>
<evidence type="ECO:0000313" key="5">
    <source>
        <dbReference type="Proteomes" id="UP001151518"/>
    </source>
</evidence>
<evidence type="ECO:0000256" key="3">
    <source>
        <dbReference type="SAM" id="MobiDB-lite"/>
    </source>
</evidence>
<protein>
    <submittedName>
        <fullName evidence="4">Uncharacterized protein</fullName>
    </submittedName>
</protein>
<dbReference type="SUPFAM" id="SSF50985">
    <property type="entry name" value="RCC1/BLIP-II"/>
    <property type="match status" value="1"/>
</dbReference>
<dbReference type="AlphaFoldDB" id="A0A9W8G5E9"/>
<dbReference type="InterPro" id="IPR009091">
    <property type="entry name" value="RCC1/BLIP-II"/>
</dbReference>
<feature type="repeat" description="RCC1" evidence="2">
    <location>
        <begin position="296"/>
        <end position="347"/>
    </location>
</feature>
<name>A0A9W8G5E9_9FUNG</name>
<evidence type="ECO:0000256" key="2">
    <source>
        <dbReference type="PROSITE-ProRule" id="PRU00235"/>
    </source>
</evidence>